<feature type="non-terminal residue" evidence="1">
    <location>
        <position position="1"/>
    </location>
</feature>
<proteinExistence type="predicted"/>
<accession>A0A7L1VFE0</accession>
<dbReference type="AlphaFoldDB" id="A0A7L1VFE0"/>
<dbReference type="InterPro" id="IPR036116">
    <property type="entry name" value="FN3_sf"/>
</dbReference>
<feature type="non-terminal residue" evidence="1">
    <location>
        <position position="77"/>
    </location>
</feature>
<sequence>GSLNITHMVSTYGKHTYTCKTVCSGKRRIVCGIDIHCGNPPGEPRNVSCIQHGTRGQPTCTWDKGRLTYLDTSYTIQ</sequence>
<comment type="caution">
    <text evidence="1">The sequence shown here is derived from an EMBL/GenBank/DDBJ whole genome shotgun (WGS) entry which is preliminary data.</text>
</comment>
<dbReference type="EMBL" id="VXBS01007439">
    <property type="protein sequence ID" value="NXO84075.1"/>
    <property type="molecule type" value="Genomic_DNA"/>
</dbReference>
<keyword evidence="2" id="KW-1185">Reference proteome</keyword>
<evidence type="ECO:0000313" key="1">
    <source>
        <dbReference type="EMBL" id="NXO84075.1"/>
    </source>
</evidence>
<dbReference type="SUPFAM" id="SSF49265">
    <property type="entry name" value="Fibronectin type III"/>
    <property type="match status" value="1"/>
</dbReference>
<gene>
    <name evidence="1" type="primary">Il12rb2</name>
    <name evidence="1" type="ORF">SITEUR_R05728</name>
</gene>
<organism evidence="1 2">
    <name type="scientific">Sitta europaea</name>
    <name type="common">Eurasian nuthatch</name>
    <dbReference type="NCBI Taxonomy" id="50251"/>
    <lineage>
        <taxon>Eukaryota</taxon>
        <taxon>Metazoa</taxon>
        <taxon>Chordata</taxon>
        <taxon>Craniata</taxon>
        <taxon>Vertebrata</taxon>
        <taxon>Euteleostomi</taxon>
        <taxon>Archelosauria</taxon>
        <taxon>Archosauria</taxon>
        <taxon>Dinosauria</taxon>
        <taxon>Saurischia</taxon>
        <taxon>Theropoda</taxon>
        <taxon>Coelurosauria</taxon>
        <taxon>Aves</taxon>
        <taxon>Neognathae</taxon>
        <taxon>Neoaves</taxon>
        <taxon>Telluraves</taxon>
        <taxon>Australaves</taxon>
        <taxon>Passeriformes</taxon>
        <taxon>Sittidae</taxon>
        <taxon>Sitta</taxon>
    </lineage>
</organism>
<reference evidence="1 2" key="1">
    <citation type="submission" date="2019-09" db="EMBL/GenBank/DDBJ databases">
        <title>Bird 10,000 Genomes (B10K) Project - Family phase.</title>
        <authorList>
            <person name="Zhang G."/>
        </authorList>
    </citation>
    <scope>NUCLEOTIDE SEQUENCE [LARGE SCALE GENOMIC DNA]</scope>
    <source>
        <strain evidence="1">B10K-DU-002-25</strain>
        <tissue evidence="1">Muscle</tissue>
    </source>
</reference>
<dbReference type="InterPro" id="IPR013783">
    <property type="entry name" value="Ig-like_fold"/>
</dbReference>
<name>A0A7L1VFE0_SITEU</name>
<dbReference type="Proteomes" id="UP000583915">
    <property type="component" value="Unassembled WGS sequence"/>
</dbReference>
<evidence type="ECO:0000313" key="2">
    <source>
        <dbReference type="Proteomes" id="UP000583915"/>
    </source>
</evidence>
<dbReference type="Gene3D" id="2.60.40.10">
    <property type="entry name" value="Immunoglobulins"/>
    <property type="match status" value="1"/>
</dbReference>
<protein>
    <submittedName>
        <fullName evidence="1">I12R2 protein</fullName>
    </submittedName>
</protein>